<reference evidence="3" key="1">
    <citation type="submission" date="2011-05" db="EMBL/GenBank/DDBJ databases">
        <title>The genome sequence of Vittaforma corneae strain ATCC 50505.</title>
        <authorList>
            <consortium name="The Broad Institute Genome Sequencing Platform"/>
            <person name="Cuomo C."/>
            <person name="Didier E."/>
            <person name="Bowers L."/>
            <person name="Young S.K."/>
            <person name="Zeng Q."/>
            <person name="Gargeya S."/>
            <person name="Fitzgerald M."/>
            <person name="Haas B."/>
            <person name="Abouelleil A."/>
            <person name="Alvarado L."/>
            <person name="Arachchi H.M."/>
            <person name="Berlin A."/>
            <person name="Chapman S.B."/>
            <person name="Gearin G."/>
            <person name="Goldberg J."/>
            <person name="Griggs A."/>
            <person name="Gujja S."/>
            <person name="Hansen M."/>
            <person name="Heiman D."/>
            <person name="Howarth C."/>
            <person name="Larimer J."/>
            <person name="Lui A."/>
            <person name="MacDonald P.J.P."/>
            <person name="McCowen C."/>
            <person name="Montmayeur A."/>
            <person name="Murphy C."/>
            <person name="Neiman D."/>
            <person name="Pearson M."/>
            <person name="Priest M."/>
            <person name="Roberts A."/>
            <person name="Saif S."/>
            <person name="Shea T."/>
            <person name="Sisk P."/>
            <person name="Stolte C."/>
            <person name="Sykes S."/>
            <person name="Wortman J."/>
            <person name="Nusbaum C."/>
            <person name="Birren B."/>
        </authorList>
    </citation>
    <scope>NUCLEOTIDE SEQUENCE [LARGE SCALE GENOMIC DNA]</scope>
    <source>
        <strain evidence="3">ATCC 50505</strain>
    </source>
</reference>
<keyword evidence="1" id="KW-0472">Membrane</keyword>
<dbReference type="AlphaFoldDB" id="L2GNH7"/>
<accession>L2GNH7</accession>
<proteinExistence type="predicted"/>
<protein>
    <submittedName>
        <fullName evidence="2">Uncharacterized protein</fullName>
    </submittedName>
</protein>
<feature type="transmembrane region" description="Helical" evidence="1">
    <location>
        <begin position="275"/>
        <end position="293"/>
    </location>
</feature>
<evidence type="ECO:0000256" key="1">
    <source>
        <dbReference type="SAM" id="Phobius"/>
    </source>
</evidence>
<feature type="transmembrane region" description="Helical" evidence="1">
    <location>
        <begin position="12"/>
        <end position="29"/>
    </location>
</feature>
<keyword evidence="3" id="KW-1185">Reference proteome</keyword>
<feature type="transmembrane region" description="Helical" evidence="1">
    <location>
        <begin position="78"/>
        <end position="99"/>
    </location>
</feature>
<keyword evidence="1" id="KW-1133">Transmembrane helix</keyword>
<keyword evidence="1" id="KW-0812">Transmembrane</keyword>
<dbReference type="InParanoid" id="L2GNH7"/>
<evidence type="ECO:0000313" key="3">
    <source>
        <dbReference type="Proteomes" id="UP000011082"/>
    </source>
</evidence>
<dbReference type="HOGENOM" id="CLU_900795_0_0_1"/>
<dbReference type="GeneID" id="19881264"/>
<dbReference type="VEuPathDB" id="MicrosporidiaDB:VICG_00547"/>
<dbReference type="Proteomes" id="UP000011082">
    <property type="component" value="Unassembled WGS sequence"/>
</dbReference>
<sequence>MFAHVKRISSTYIQILTLALAIIILQSVAQQFLCSSSSSNIFSQILLESSITLALNAVRCIKLEQKTEEPGILEDMHVLMYFLQLSAVLFSISVLSSTLRSYYSRVLITSLKTFEIPFLDLKSIIKKGTDGLELEFSSSHMLSTIIQCVFVFVLTISSINHCSPVGILIFVLFIVVLTVKQRYKARVNSISYVRAKIIAKSSEIIITFPFFLLFGSVNDIKSYKNIAKALFNIISSMCSNHLLSIIRQKYNNIYIHTCIMAKAFKILKVCIKSNGVSILQLSALLPLFISFYIRNTRLYDMSKVNAFKQ</sequence>
<gene>
    <name evidence="2" type="ORF">VICG_00547</name>
</gene>
<name>L2GNH7_VITCO</name>
<evidence type="ECO:0000313" key="2">
    <source>
        <dbReference type="EMBL" id="ELA42448.1"/>
    </source>
</evidence>
<dbReference type="RefSeq" id="XP_007603999.1">
    <property type="nucleotide sequence ID" value="XM_007603937.1"/>
</dbReference>
<dbReference type="EMBL" id="JH370132">
    <property type="protein sequence ID" value="ELA42448.1"/>
    <property type="molecule type" value="Genomic_DNA"/>
</dbReference>
<feature type="transmembrane region" description="Helical" evidence="1">
    <location>
        <begin position="197"/>
        <end position="217"/>
    </location>
</feature>
<feature type="transmembrane region" description="Helical" evidence="1">
    <location>
        <begin position="144"/>
        <end position="177"/>
    </location>
</feature>
<organism evidence="2 3">
    <name type="scientific">Vittaforma corneae (strain ATCC 50505)</name>
    <name type="common">Microsporidian parasite</name>
    <name type="synonym">Nosema corneum</name>
    <dbReference type="NCBI Taxonomy" id="993615"/>
    <lineage>
        <taxon>Eukaryota</taxon>
        <taxon>Fungi</taxon>
        <taxon>Fungi incertae sedis</taxon>
        <taxon>Microsporidia</taxon>
        <taxon>Nosematidae</taxon>
        <taxon>Vittaforma</taxon>
    </lineage>
</organism>